<comment type="similarity">
    <text evidence="2 8">Belongs to the glycosyl hydrolase 32 family.</text>
</comment>
<comment type="pathway">
    <text evidence="1 9">Glycan biosynthesis; sucrose metabolism.</text>
</comment>
<dbReference type="PANTHER" id="PTHR43101">
    <property type="entry name" value="BETA-FRUCTOSIDASE"/>
    <property type="match status" value="1"/>
</dbReference>
<gene>
    <name evidence="12" type="ORF">BBD41_11910</name>
</gene>
<evidence type="ECO:0000259" key="11">
    <source>
        <dbReference type="Pfam" id="PF08244"/>
    </source>
</evidence>
<evidence type="ECO:0000256" key="7">
    <source>
        <dbReference type="ARBA" id="ARBA00033367"/>
    </source>
</evidence>
<evidence type="ECO:0000313" key="12">
    <source>
        <dbReference type="EMBL" id="ANY73233.1"/>
    </source>
</evidence>
<dbReference type="NCBIfam" id="TIGR01322">
    <property type="entry name" value="scrB_fam"/>
    <property type="match status" value="1"/>
</dbReference>
<comment type="catalytic activity">
    <reaction evidence="8">
        <text>Hydrolysis of terminal non-reducing beta-D-fructofuranoside residues in beta-D-fructofuranosides.</text>
        <dbReference type="EC" id="3.2.1.26"/>
    </reaction>
</comment>
<reference evidence="12" key="1">
    <citation type="submission" date="2016-08" db="EMBL/GenBank/DDBJ databases">
        <title>Complete Genome Seqeunce of Paenibacillus sp. nov. IHBB 9852 from high altitute lake of Indian trans-Himalayas.</title>
        <authorList>
            <person name="Kiran S."/>
            <person name="Swarnkar M.K."/>
            <person name="Rana A."/>
            <person name="Tewari R."/>
            <person name="Gulati A."/>
        </authorList>
    </citation>
    <scope>NUCLEOTIDE SEQUENCE [LARGE SCALE GENOMIC DNA]</scope>
    <source>
        <strain evidence="12">IHBB 9852</strain>
    </source>
</reference>
<keyword evidence="9" id="KW-0119">Carbohydrate metabolism</keyword>
<dbReference type="InterPro" id="IPR051214">
    <property type="entry name" value="GH32_Enzymes"/>
</dbReference>
<dbReference type="SMART" id="SM00640">
    <property type="entry name" value="Glyco_32"/>
    <property type="match status" value="1"/>
</dbReference>
<dbReference type="CDD" id="cd18623">
    <property type="entry name" value="GH32_ScrB-like"/>
    <property type="match status" value="1"/>
</dbReference>
<organism evidence="12">
    <name type="scientific">Paenibacillus ihbetae</name>
    <dbReference type="NCBI Taxonomy" id="1870820"/>
    <lineage>
        <taxon>Bacteria</taxon>
        <taxon>Bacillati</taxon>
        <taxon>Bacillota</taxon>
        <taxon>Bacilli</taxon>
        <taxon>Bacillales</taxon>
        <taxon>Paenibacillaceae</taxon>
        <taxon>Paenibacillus</taxon>
    </lineage>
</organism>
<comment type="function">
    <text evidence="9">Enables the bacterium to metabolize sucrose as a sole carbon source.</text>
</comment>
<feature type="domain" description="Glycosyl hydrolase family 32 N-terminal" evidence="10">
    <location>
        <begin position="35"/>
        <end position="336"/>
    </location>
</feature>
<dbReference type="InterPro" id="IPR006232">
    <property type="entry name" value="Suc6P_hydrolase"/>
</dbReference>
<dbReference type="PANTHER" id="PTHR43101:SF1">
    <property type="entry name" value="BETA-FRUCTOSIDASE"/>
    <property type="match status" value="1"/>
</dbReference>
<dbReference type="InterPro" id="IPR023296">
    <property type="entry name" value="Glyco_hydro_beta-prop_sf"/>
</dbReference>
<dbReference type="RefSeq" id="WP_099477731.1">
    <property type="nucleotide sequence ID" value="NZ_CP016809.1"/>
</dbReference>
<name>A0A1B2DZW4_9BACL</name>
<evidence type="ECO:0000256" key="9">
    <source>
        <dbReference type="RuleBase" id="RU365015"/>
    </source>
</evidence>
<dbReference type="InterPro" id="IPR013148">
    <property type="entry name" value="Glyco_hydro_32_N"/>
</dbReference>
<evidence type="ECO:0000256" key="2">
    <source>
        <dbReference type="ARBA" id="ARBA00009902"/>
    </source>
</evidence>
<evidence type="ECO:0000256" key="6">
    <source>
        <dbReference type="ARBA" id="ARBA00023295"/>
    </source>
</evidence>
<dbReference type="KEGG" id="pib:BBD41_11910"/>
<dbReference type="SUPFAM" id="SSF75005">
    <property type="entry name" value="Arabinanase/levansucrase/invertase"/>
    <property type="match status" value="1"/>
</dbReference>
<dbReference type="GO" id="GO:0005985">
    <property type="term" value="P:sucrose metabolic process"/>
    <property type="evidence" value="ECO:0007669"/>
    <property type="project" value="UniProtKB-UniPathway"/>
</dbReference>
<keyword evidence="5 8" id="KW-0378">Hydrolase</keyword>
<keyword evidence="6 8" id="KW-0326">Glycosidase</keyword>
<evidence type="ECO:0000256" key="3">
    <source>
        <dbReference type="ARBA" id="ARBA00012758"/>
    </source>
</evidence>
<dbReference type="EMBL" id="CP016809">
    <property type="protein sequence ID" value="ANY73233.1"/>
    <property type="molecule type" value="Genomic_DNA"/>
</dbReference>
<accession>A0A1B2DZW4</accession>
<dbReference type="Pfam" id="PF08244">
    <property type="entry name" value="Glyco_hydro_32C"/>
    <property type="match status" value="1"/>
</dbReference>
<dbReference type="AlphaFoldDB" id="A0A1B2DZW4"/>
<protein>
    <recommendedName>
        <fullName evidence="4 8">Sucrose-6-phosphate hydrolase</fullName>
        <ecNumber evidence="3 8">3.2.1.26</ecNumber>
    </recommendedName>
    <alternativeName>
        <fullName evidence="7 9">Invertase</fullName>
    </alternativeName>
</protein>
<proteinExistence type="inferred from homology"/>
<comment type="subcellular location">
    <subcellularLocation>
        <location evidence="9">Cytoplasm</location>
    </subcellularLocation>
</comment>
<dbReference type="InterPro" id="IPR018053">
    <property type="entry name" value="Glyco_hydro_32_AS"/>
</dbReference>
<dbReference type="GO" id="GO:0004564">
    <property type="term" value="F:beta-fructofuranosidase activity"/>
    <property type="evidence" value="ECO:0007669"/>
    <property type="project" value="UniProtKB-EC"/>
</dbReference>
<dbReference type="GO" id="GO:0005737">
    <property type="term" value="C:cytoplasm"/>
    <property type="evidence" value="ECO:0007669"/>
    <property type="project" value="UniProtKB-SubCell"/>
</dbReference>
<evidence type="ECO:0000256" key="8">
    <source>
        <dbReference type="RuleBase" id="RU362110"/>
    </source>
</evidence>
<dbReference type="UniPathway" id="UPA00238"/>
<evidence type="ECO:0000256" key="4">
    <source>
        <dbReference type="ARBA" id="ARBA00019623"/>
    </source>
</evidence>
<evidence type="ECO:0000259" key="10">
    <source>
        <dbReference type="Pfam" id="PF00251"/>
    </source>
</evidence>
<dbReference type="SUPFAM" id="SSF49899">
    <property type="entry name" value="Concanavalin A-like lectins/glucanases"/>
    <property type="match status" value="1"/>
</dbReference>
<dbReference type="EC" id="3.2.1.26" evidence="3 8"/>
<dbReference type="InterPro" id="IPR013320">
    <property type="entry name" value="ConA-like_dom_sf"/>
</dbReference>
<dbReference type="PROSITE" id="PS00609">
    <property type="entry name" value="GLYCOSYL_HYDROL_F32"/>
    <property type="match status" value="1"/>
</dbReference>
<keyword evidence="9" id="KW-0963">Cytoplasm</keyword>
<dbReference type="InterPro" id="IPR013189">
    <property type="entry name" value="Glyco_hydro_32_C"/>
</dbReference>
<evidence type="ECO:0000256" key="5">
    <source>
        <dbReference type="ARBA" id="ARBA00022801"/>
    </source>
</evidence>
<dbReference type="Gene3D" id="2.115.10.20">
    <property type="entry name" value="Glycosyl hydrolase domain, family 43"/>
    <property type="match status" value="1"/>
</dbReference>
<sequence length="498" mass="57368">MNREQKYRRLEQASPEEMSALRKKVEDSGWRQTYHIQPITGLLNDPNGFAYFAGEYHLFYQWFPLGTYHGLKYWYHTASKDLVFWRNAGIAIEPQDPHDWYGAYSGSGIVKDDKLHLMYTGNTRDRDWNRRSFQCMAVMDAAGAVTKLPEPLIDHVPEGYTEHFRDPKVWKDPDLYRCVIGAQREDATGTAVMYESPDLLDWRFAGEIKTGLKHFGYMWECPDYFEMDGQGVLLFCPQGIEPDGDRFRNVYQSGYLVGKPLNRETLDFEHGAFHELDRGFDFYAPQTMEDDQGRRILVAWMGQAEIGYPTDSHGWAHCLTLPRTLELRDGKLVQQPVRELEKLRRERREVQDTLTNEKKSYAGVSGTAFELICEFADVNAESVGIEFRAGETERTVIHYDFERQILTLDRSEAGERIDSKYGSTRSCRVQTKSLKLHLFVDTSSVECFINDGEEVFTSRIFPHPDSTGIRFFANNGSAGLKVAKWDLAHAVNDMEGNE</sequence>
<feature type="domain" description="Glycosyl hydrolase family 32 C-terminal" evidence="11">
    <location>
        <begin position="339"/>
        <end position="480"/>
    </location>
</feature>
<dbReference type="Pfam" id="PF00251">
    <property type="entry name" value="Glyco_hydro_32N"/>
    <property type="match status" value="1"/>
</dbReference>
<evidence type="ECO:0000256" key="1">
    <source>
        <dbReference type="ARBA" id="ARBA00004914"/>
    </source>
</evidence>
<dbReference type="InterPro" id="IPR001362">
    <property type="entry name" value="Glyco_hydro_32"/>
</dbReference>
<dbReference type="Gene3D" id="2.60.120.560">
    <property type="entry name" value="Exo-inulinase, domain 1"/>
    <property type="match status" value="1"/>
</dbReference>